<proteinExistence type="predicted"/>
<sequence>QPHPGTQQHRCRCSLPGLTGFTDNRRGETNADRSRLSPLTPDIAILMC</sequence>
<dbReference type="AlphaFoldDB" id="A0A382QRX5"/>
<feature type="compositionally biased region" description="Basic and acidic residues" evidence="1">
    <location>
        <begin position="23"/>
        <end position="35"/>
    </location>
</feature>
<protein>
    <submittedName>
        <fullName evidence="2">Uncharacterized protein</fullName>
    </submittedName>
</protein>
<evidence type="ECO:0000313" key="2">
    <source>
        <dbReference type="EMBL" id="SVC87650.1"/>
    </source>
</evidence>
<name>A0A382QRX5_9ZZZZ</name>
<evidence type="ECO:0000256" key="1">
    <source>
        <dbReference type="SAM" id="MobiDB-lite"/>
    </source>
</evidence>
<reference evidence="2" key="1">
    <citation type="submission" date="2018-05" db="EMBL/GenBank/DDBJ databases">
        <authorList>
            <person name="Lanie J.A."/>
            <person name="Ng W.-L."/>
            <person name="Kazmierczak K.M."/>
            <person name="Andrzejewski T.M."/>
            <person name="Davidsen T.M."/>
            <person name="Wayne K.J."/>
            <person name="Tettelin H."/>
            <person name="Glass J.I."/>
            <person name="Rusch D."/>
            <person name="Podicherti R."/>
            <person name="Tsui H.-C.T."/>
            <person name="Winkler M.E."/>
        </authorList>
    </citation>
    <scope>NUCLEOTIDE SEQUENCE</scope>
</reference>
<dbReference type="EMBL" id="UINC01116126">
    <property type="protein sequence ID" value="SVC87650.1"/>
    <property type="molecule type" value="Genomic_DNA"/>
</dbReference>
<organism evidence="2">
    <name type="scientific">marine metagenome</name>
    <dbReference type="NCBI Taxonomy" id="408172"/>
    <lineage>
        <taxon>unclassified sequences</taxon>
        <taxon>metagenomes</taxon>
        <taxon>ecological metagenomes</taxon>
    </lineage>
</organism>
<gene>
    <name evidence="2" type="ORF">METZ01_LOCUS340504</name>
</gene>
<feature type="region of interest" description="Disordered" evidence="1">
    <location>
        <begin position="1"/>
        <end position="36"/>
    </location>
</feature>
<feature type="non-terminal residue" evidence="2">
    <location>
        <position position="1"/>
    </location>
</feature>
<accession>A0A382QRX5</accession>